<name>A0A6N7KY32_9ACTN</name>
<protein>
    <submittedName>
        <fullName evidence="1">Uncharacterized protein</fullName>
    </submittedName>
</protein>
<dbReference type="Proteomes" id="UP000450000">
    <property type="component" value="Unassembled WGS sequence"/>
</dbReference>
<dbReference type="OrthoDB" id="3854750at2"/>
<evidence type="ECO:0000313" key="2">
    <source>
        <dbReference type="Proteomes" id="UP000450000"/>
    </source>
</evidence>
<sequence>MADSVPPLNHDAFRLSETARRFGWDVTRDADVLTMSLLDWRVHAILWHDGGFRYARATGPGSTAVKLTLQEVLDVLEEYGGPALPAP</sequence>
<proteinExistence type="predicted"/>
<comment type="caution">
    <text evidence="1">The sequence shown here is derived from an EMBL/GenBank/DDBJ whole genome shotgun (WGS) entry which is preliminary data.</text>
</comment>
<keyword evidence="2" id="KW-1185">Reference proteome</keyword>
<reference evidence="1 2" key="1">
    <citation type="submission" date="2019-09" db="EMBL/GenBank/DDBJ databases">
        <title>Genome Sequences of Streptomyces kaniharaensis ATCC 21070.</title>
        <authorList>
            <person name="Zhu W."/>
            <person name="De Crecy-Lagard V."/>
            <person name="Richards N.G."/>
        </authorList>
    </citation>
    <scope>NUCLEOTIDE SEQUENCE [LARGE SCALE GENOMIC DNA]</scope>
    <source>
        <strain evidence="1 2">SF-557</strain>
    </source>
</reference>
<dbReference type="RefSeq" id="WP_153467203.1">
    <property type="nucleotide sequence ID" value="NZ_WBOF01000002.1"/>
</dbReference>
<dbReference type="EMBL" id="WBOF01000002">
    <property type="protein sequence ID" value="MQS16411.1"/>
    <property type="molecule type" value="Genomic_DNA"/>
</dbReference>
<dbReference type="AlphaFoldDB" id="A0A6N7KY32"/>
<accession>A0A6N7KY32</accession>
<organism evidence="1 2">
    <name type="scientific">Streptomyces kaniharaensis</name>
    <dbReference type="NCBI Taxonomy" id="212423"/>
    <lineage>
        <taxon>Bacteria</taxon>
        <taxon>Bacillati</taxon>
        <taxon>Actinomycetota</taxon>
        <taxon>Actinomycetes</taxon>
        <taxon>Kitasatosporales</taxon>
        <taxon>Streptomycetaceae</taxon>
        <taxon>Streptomyces</taxon>
    </lineage>
</organism>
<gene>
    <name evidence="1" type="ORF">F7Q99_30480</name>
</gene>
<evidence type="ECO:0000313" key="1">
    <source>
        <dbReference type="EMBL" id="MQS16411.1"/>
    </source>
</evidence>